<dbReference type="InterPro" id="IPR050554">
    <property type="entry name" value="Met_Synthase/Corrinoid"/>
</dbReference>
<sequence length="214" mass="23308">MTAADRSSEIFADKLLVLDRIGAEQMLAEARAQDAPLKAVERLVVPALEEIGRRWEQGSAALAQVYMSSRICEELVDKLLPPSSPERILRPKIGIALLDDYHALGKTIVCAALRASGYELCDYGRLTAPELAERICRDEVKIVLISTLMLHSALQIKQVKILLVAAGSATKIIVGGAPFRFDPELWREVGADASGNNAAEAVRAVARCMEELTQ</sequence>
<evidence type="ECO:0000313" key="4">
    <source>
        <dbReference type="Proteomes" id="UP000316238"/>
    </source>
</evidence>
<dbReference type="GO" id="GO:0008705">
    <property type="term" value="F:methionine synthase activity"/>
    <property type="evidence" value="ECO:0007669"/>
    <property type="project" value="TreeGrafter"/>
</dbReference>
<dbReference type="InterPro" id="IPR003759">
    <property type="entry name" value="Cbl-bd_cap"/>
</dbReference>
<dbReference type="SUPFAM" id="SSF47644">
    <property type="entry name" value="Methionine synthase domain"/>
    <property type="match status" value="1"/>
</dbReference>
<dbReference type="PANTHER" id="PTHR45833:SF2">
    <property type="entry name" value="BIFUNCTIONAL HOMOCYSTEINE S-METHYLTRANSFERASE_5,10-METHYLENETETRAHYDROFOLATE REDUCTASE"/>
    <property type="match status" value="1"/>
</dbReference>
<dbReference type="InterPro" id="IPR006158">
    <property type="entry name" value="Cobalamin-bd"/>
</dbReference>
<accession>A0A521G1L3</accession>
<dbReference type="InterPro" id="IPR036724">
    <property type="entry name" value="Cobalamin-bd_sf"/>
</dbReference>
<dbReference type="Gene3D" id="1.10.1240.10">
    <property type="entry name" value="Methionine synthase domain"/>
    <property type="match status" value="1"/>
</dbReference>
<name>A0A521G1L3_9BACT</name>
<dbReference type="PROSITE" id="PS51337">
    <property type="entry name" value="B12_BINDING_NTER"/>
    <property type="match status" value="1"/>
</dbReference>
<evidence type="ECO:0000259" key="2">
    <source>
        <dbReference type="PROSITE" id="PS51337"/>
    </source>
</evidence>
<evidence type="ECO:0000259" key="1">
    <source>
        <dbReference type="PROSITE" id="PS51332"/>
    </source>
</evidence>
<feature type="domain" description="B12-binding N-terminal" evidence="2">
    <location>
        <begin position="1"/>
        <end position="91"/>
    </location>
</feature>
<dbReference type="SMART" id="SM01018">
    <property type="entry name" value="B12-binding_2"/>
    <property type="match status" value="1"/>
</dbReference>
<comment type="caution">
    <text evidence="3">The sequence shown here is derived from an EMBL/GenBank/DDBJ whole genome shotgun (WGS) entry which is preliminary data.</text>
</comment>
<dbReference type="GO" id="GO:0031419">
    <property type="term" value="F:cobalamin binding"/>
    <property type="evidence" value="ECO:0007669"/>
    <property type="project" value="InterPro"/>
</dbReference>
<gene>
    <name evidence="3" type="ORF">CDV28_11542</name>
</gene>
<dbReference type="Proteomes" id="UP000316238">
    <property type="component" value="Unassembled WGS sequence"/>
</dbReference>
<dbReference type="EMBL" id="NQJD01000015">
    <property type="protein sequence ID" value="TAA74907.1"/>
    <property type="molecule type" value="Genomic_DNA"/>
</dbReference>
<reference evidence="3" key="1">
    <citation type="submission" date="2017-07" db="EMBL/GenBank/DDBJ databases">
        <title>The cable genome - Insights into the physiology and evolution of filamentous bacteria capable of sulfide oxidation via long distance electron transfer.</title>
        <authorList>
            <person name="Thorup C."/>
            <person name="Bjerg J.T."/>
            <person name="Schreiber L."/>
            <person name="Nielsen L.P."/>
            <person name="Kjeldsen K.U."/>
            <person name="Boesen T."/>
            <person name="Boggild A."/>
            <person name="Meysman F."/>
            <person name="Geelhoed J."/>
            <person name="Schramm A."/>
        </authorList>
    </citation>
    <scope>NUCLEOTIDE SEQUENCE [LARGE SCALE GENOMIC DNA]</scope>
    <source>
        <strain evidence="3">GS</strain>
    </source>
</reference>
<feature type="domain" description="B12-binding" evidence="1">
    <location>
        <begin position="89"/>
        <end position="214"/>
    </location>
</feature>
<dbReference type="GO" id="GO:0005829">
    <property type="term" value="C:cytosol"/>
    <property type="evidence" value="ECO:0007669"/>
    <property type="project" value="TreeGrafter"/>
</dbReference>
<proteinExistence type="predicted"/>
<organism evidence="3 4">
    <name type="scientific">Candidatus Electronema aureum</name>
    <dbReference type="NCBI Taxonomy" id="2005002"/>
    <lineage>
        <taxon>Bacteria</taxon>
        <taxon>Pseudomonadati</taxon>
        <taxon>Thermodesulfobacteriota</taxon>
        <taxon>Desulfobulbia</taxon>
        <taxon>Desulfobulbales</taxon>
        <taxon>Desulfobulbaceae</taxon>
        <taxon>Candidatus Electronema</taxon>
    </lineage>
</organism>
<evidence type="ECO:0000313" key="3">
    <source>
        <dbReference type="EMBL" id="TAA74907.1"/>
    </source>
</evidence>
<dbReference type="InterPro" id="IPR036594">
    <property type="entry name" value="Meth_synthase_dom"/>
</dbReference>
<dbReference type="PROSITE" id="PS51332">
    <property type="entry name" value="B12_BINDING"/>
    <property type="match status" value="1"/>
</dbReference>
<dbReference type="Pfam" id="PF02310">
    <property type="entry name" value="B12-binding"/>
    <property type="match status" value="1"/>
</dbReference>
<dbReference type="Pfam" id="PF02607">
    <property type="entry name" value="B12-binding_2"/>
    <property type="match status" value="1"/>
</dbReference>
<keyword evidence="4" id="KW-1185">Reference proteome</keyword>
<dbReference type="PANTHER" id="PTHR45833">
    <property type="entry name" value="METHIONINE SYNTHASE"/>
    <property type="match status" value="1"/>
</dbReference>
<dbReference type="SUPFAM" id="SSF52242">
    <property type="entry name" value="Cobalamin (vitamin B12)-binding domain"/>
    <property type="match status" value="1"/>
</dbReference>
<dbReference type="GO" id="GO:0046872">
    <property type="term" value="F:metal ion binding"/>
    <property type="evidence" value="ECO:0007669"/>
    <property type="project" value="InterPro"/>
</dbReference>
<dbReference type="AlphaFoldDB" id="A0A521G1L3"/>
<dbReference type="Gene3D" id="3.40.50.280">
    <property type="entry name" value="Cobalamin-binding domain"/>
    <property type="match status" value="1"/>
</dbReference>
<protein>
    <submittedName>
        <fullName evidence="3">Methanogenic corrinoid protein MtbC1</fullName>
    </submittedName>
</protein>